<accession>A0A1H8CZ23</accession>
<sequence>MKTNIIWKIKTFDEFTVPELYNVLKARIDVFVVEQNCPYPDLDDYDQKAVHIWAEENGYVLANCRIFDRGIKYPEASIGRVLTTEKARGKRLGKQLIQYALDTIEARFHTDEVRISAQDYLLKFYGEFGFEDTGKKYLEDDIPHTEMLYRKNNKSFSY</sequence>
<dbReference type="InterPro" id="IPR000182">
    <property type="entry name" value="GNAT_dom"/>
</dbReference>
<protein>
    <submittedName>
        <fullName evidence="2">ElaA protein</fullName>
    </submittedName>
</protein>
<reference evidence="3" key="1">
    <citation type="submission" date="2016-10" db="EMBL/GenBank/DDBJ databases">
        <authorList>
            <person name="Varghese N."/>
            <person name="Submissions S."/>
        </authorList>
    </citation>
    <scope>NUCLEOTIDE SEQUENCE [LARGE SCALE GENOMIC DNA]</scope>
    <source>
        <strain evidence="3">DSM 17453</strain>
    </source>
</reference>
<name>A0A1H8CZ23_9FLAO</name>
<dbReference type="CDD" id="cd04301">
    <property type="entry name" value="NAT_SF"/>
    <property type="match status" value="1"/>
</dbReference>
<dbReference type="PROSITE" id="PS51186">
    <property type="entry name" value="GNAT"/>
    <property type="match status" value="1"/>
</dbReference>
<evidence type="ECO:0000313" key="3">
    <source>
        <dbReference type="Proteomes" id="UP000199450"/>
    </source>
</evidence>
<dbReference type="EMBL" id="FOBV01000011">
    <property type="protein sequence ID" value="SEN00240.1"/>
    <property type="molecule type" value="Genomic_DNA"/>
</dbReference>
<gene>
    <name evidence="2" type="ORF">SAMN05421856_11122</name>
</gene>
<dbReference type="SUPFAM" id="SSF55729">
    <property type="entry name" value="Acyl-CoA N-acyltransferases (Nat)"/>
    <property type="match status" value="1"/>
</dbReference>
<dbReference type="AlphaFoldDB" id="A0A1H8CZ23"/>
<dbReference type="STRING" id="295069.SAMN05421856_11122"/>
<feature type="domain" description="N-acetyltransferase" evidence="1">
    <location>
        <begin position="10"/>
        <end position="154"/>
    </location>
</feature>
<dbReference type="Pfam" id="PF13673">
    <property type="entry name" value="Acetyltransf_10"/>
    <property type="match status" value="1"/>
</dbReference>
<proteinExistence type="predicted"/>
<dbReference type="InterPro" id="IPR016181">
    <property type="entry name" value="Acyl_CoA_acyltransferase"/>
</dbReference>
<dbReference type="GO" id="GO:0016747">
    <property type="term" value="F:acyltransferase activity, transferring groups other than amino-acyl groups"/>
    <property type="evidence" value="ECO:0007669"/>
    <property type="project" value="InterPro"/>
</dbReference>
<keyword evidence="3" id="KW-1185">Reference proteome</keyword>
<evidence type="ECO:0000259" key="1">
    <source>
        <dbReference type="PROSITE" id="PS51186"/>
    </source>
</evidence>
<dbReference type="RefSeq" id="WP_090001756.1">
    <property type="nucleotide sequence ID" value="NZ_DAMCDB010000037.1"/>
</dbReference>
<dbReference type="OrthoDB" id="9796171at2"/>
<organism evidence="2 3">
    <name type="scientific">Chryseobacterium taichungense</name>
    <dbReference type="NCBI Taxonomy" id="295069"/>
    <lineage>
        <taxon>Bacteria</taxon>
        <taxon>Pseudomonadati</taxon>
        <taxon>Bacteroidota</taxon>
        <taxon>Flavobacteriia</taxon>
        <taxon>Flavobacteriales</taxon>
        <taxon>Weeksellaceae</taxon>
        <taxon>Chryseobacterium group</taxon>
        <taxon>Chryseobacterium</taxon>
    </lineage>
</organism>
<evidence type="ECO:0000313" key="2">
    <source>
        <dbReference type="EMBL" id="SEN00240.1"/>
    </source>
</evidence>
<dbReference type="Proteomes" id="UP000199450">
    <property type="component" value="Unassembled WGS sequence"/>
</dbReference>
<dbReference type="Gene3D" id="3.40.630.30">
    <property type="match status" value="1"/>
</dbReference>